<evidence type="ECO:0000259" key="12">
    <source>
        <dbReference type="PROSITE" id="PS50095"/>
    </source>
</evidence>
<dbReference type="GO" id="GO:0005737">
    <property type="term" value="C:cytoplasm"/>
    <property type="evidence" value="ECO:0007669"/>
    <property type="project" value="UniProtKB-SubCell"/>
</dbReference>
<dbReference type="InterPro" id="IPR036392">
    <property type="entry name" value="PLAT/LH2_dom_sf"/>
</dbReference>
<keyword evidence="10" id="KW-0443">Lipid metabolism</keyword>
<evidence type="ECO:0000256" key="2">
    <source>
        <dbReference type="ARBA" id="ARBA00004496"/>
    </source>
</evidence>
<dbReference type="GO" id="GO:0034440">
    <property type="term" value="P:lipid oxidation"/>
    <property type="evidence" value="ECO:0007669"/>
    <property type="project" value="InterPro"/>
</dbReference>
<reference evidence="14" key="3">
    <citation type="submission" date="2025-09" db="UniProtKB">
        <authorList>
            <consortium name="Ensembl"/>
        </authorList>
    </citation>
    <scope>IDENTIFICATION</scope>
</reference>
<accession>A0A3B4E976</accession>
<feature type="domain" description="PLAT" evidence="12">
    <location>
        <begin position="1"/>
        <end position="114"/>
    </location>
</feature>
<comment type="caution">
    <text evidence="11">Lacks conserved residue(s) required for the propagation of feature annotation.</text>
</comment>
<evidence type="ECO:0000256" key="1">
    <source>
        <dbReference type="ARBA" id="ARBA00001962"/>
    </source>
</evidence>
<comment type="cofactor">
    <cofactor evidence="1">
        <name>Fe cation</name>
        <dbReference type="ChEBI" id="CHEBI:24875"/>
    </cofactor>
</comment>
<keyword evidence="8" id="KW-0560">Oxidoreductase</keyword>
<dbReference type="Pfam" id="PF00305">
    <property type="entry name" value="Lipoxygenase"/>
    <property type="match status" value="1"/>
</dbReference>
<dbReference type="SUPFAM" id="SSF49723">
    <property type="entry name" value="Lipase/lipooxygenase domain (PLAT/LH2 domain)"/>
    <property type="match status" value="1"/>
</dbReference>
<keyword evidence="7" id="KW-0223">Dioxygenase</keyword>
<evidence type="ECO:0000256" key="4">
    <source>
        <dbReference type="ARBA" id="ARBA00009419"/>
    </source>
</evidence>
<proteinExistence type="inferred from homology"/>
<keyword evidence="15" id="KW-1185">Reference proteome</keyword>
<dbReference type="Ensembl" id="ENSPNAT00000021130.2">
    <property type="protein sequence ID" value="ENSPNAP00000031811.2"/>
    <property type="gene ID" value="ENSPNAG00000022566.2"/>
</dbReference>
<evidence type="ECO:0008006" key="16">
    <source>
        <dbReference type="Google" id="ProtNLM"/>
    </source>
</evidence>
<dbReference type="AlphaFoldDB" id="A0A3B4E976"/>
<protein>
    <recommendedName>
        <fullName evidence="16">Lipoxygenase domain-containing protein</fullName>
    </recommendedName>
</protein>
<dbReference type="Gene3D" id="1.20.245.10">
    <property type="entry name" value="Lipoxygenase-1, Domain 5"/>
    <property type="match status" value="1"/>
</dbReference>
<keyword evidence="9" id="KW-0408">Iron</keyword>
<dbReference type="GO" id="GO:0016702">
    <property type="term" value="F:oxidoreductase activity, acting on single donors with incorporation of molecular oxygen, incorporation of two atoms of oxygen"/>
    <property type="evidence" value="ECO:0007669"/>
    <property type="project" value="InterPro"/>
</dbReference>
<sequence>SDNSFNLIETQQLSSHSTWFYMLLSIIKKRRFRAISFFVPTEYVSQQKTLTVSCKESLGPFFLVQLELKALEVEDHWFCSKVIVTDPEGRQQLFPCYQWLSPKKKTILREATGFVIVCAVSCRWSVYDSEIPHIVQVDSTVSILSMLFPEYIKKHWMTDTFFGYQFLNGLNPMMIKRCSKLPNNFPVTNDMVKSALPKESSLEKEMEKGNIFLCDYARLGGIVGNVIDGIQQYLAAPLCLLFSNPQGKLLPIAIQLKQKPEAQNPIFLPTDSKHDWLLAKLFVRNAEFNENAVNFHLLRTHLLAEVFTMATLRALPSVHPLFKLLFPHIRYTLQINIMGRKLLMSNFIIPKNCAIGIKGMITLMRRATASLTYSSLCLPDNIKERGLENIPHYYYRDDGLNYHINCEPSRFVNGVVAHYYTDRDVQEDSELQTWLTEIVEHGFLKNDNSGIPKSFHTVAELVKFVTMLIFTVSAQHAAVNNGQFDFGAWMPNFPSTMKAPPPTTKGQATAESILAALPNVKHTLIQMSVFHLLSKKSSDHYPFGYYPEELFVEAVPLQKMEQFRQDLKALEGEIEARNKNLELPYDYLNPKNVANSVDL</sequence>
<dbReference type="InterPro" id="IPR013819">
    <property type="entry name" value="LipOase_C"/>
</dbReference>
<dbReference type="InterPro" id="IPR001024">
    <property type="entry name" value="PLAT/LH2_dom"/>
</dbReference>
<dbReference type="InterPro" id="IPR020834">
    <property type="entry name" value="LipOase_CS"/>
</dbReference>
<dbReference type="Pfam" id="PF01477">
    <property type="entry name" value="PLAT"/>
    <property type="match status" value="1"/>
</dbReference>
<evidence type="ECO:0000256" key="9">
    <source>
        <dbReference type="ARBA" id="ARBA00023004"/>
    </source>
</evidence>
<comment type="subcellular location">
    <subcellularLocation>
        <location evidence="2">Cytoplasm</location>
    </subcellularLocation>
</comment>
<evidence type="ECO:0000313" key="14">
    <source>
        <dbReference type="Ensembl" id="ENSPNAP00000031811.2"/>
    </source>
</evidence>
<dbReference type="InterPro" id="IPR036226">
    <property type="entry name" value="LipOase_C_sf"/>
</dbReference>
<dbReference type="PANTHER" id="PTHR11771">
    <property type="entry name" value="LIPOXYGENASE"/>
    <property type="match status" value="1"/>
</dbReference>
<evidence type="ECO:0000259" key="13">
    <source>
        <dbReference type="PROSITE" id="PS51393"/>
    </source>
</evidence>
<evidence type="ECO:0000256" key="11">
    <source>
        <dbReference type="PROSITE-ProRule" id="PRU00152"/>
    </source>
</evidence>
<name>A0A3B4E976_PYGNA</name>
<organism evidence="14 15">
    <name type="scientific">Pygocentrus nattereri</name>
    <name type="common">Red-bellied piranha</name>
    <dbReference type="NCBI Taxonomy" id="42514"/>
    <lineage>
        <taxon>Eukaryota</taxon>
        <taxon>Metazoa</taxon>
        <taxon>Chordata</taxon>
        <taxon>Craniata</taxon>
        <taxon>Vertebrata</taxon>
        <taxon>Euteleostomi</taxon>
        <taxon>Actinopterygii</taxon>
        <taxon>Neopterygii</taxon>
        <taxon>Teleostei</taxon>
        <taxon>Ostariophysi</taxon>
        <taxon>Characiformes</taxon>
        <taxon>Characoidei</taxon>
        <taxon>Pygocentrus</taxon>
    </lineage>
</organism>
<evidence type="ECO:0000256" key="3">
    <source>
        <dbReference type="ARBA" id="ARBA00005189"/>
    </source>
</evidence>
<dbReference type="PROSITE" id="PS00081">
    <property type="entry name" value="LIPOXYGENASE_2"/>
    <property type="match status" value="1"/>
</dbReference>
<evidence type="ECO:0000256" key="6">
    <source>
        <dbReference type="ARBA" id="ARBA00022723"/>
    </source>
</evidence>
<evidence type="ECO:0000256" key="7">
    <source>
        <dbReference type="ARBA" id="ARBA00022964"/>
    </source>
</evidence>
<keyword evidence="5" id="KW-0963">Cytoplasm</keyword>
<dbReference type="InterPro" id="IPR000907">
    <property type="entry name" value="LipOase"/>
</dbReference>
<feature type="domain" description="Lipoxygenase" evidence="13">
    <location>
        <begin position="153"/>
        <end position="599"/>
    </location>
</feature>
<keyword evidence="6" id="KW-0479">Metal-binding</keyword>
<dbReference type="FunFam" id="1.20.245.10:FF:000001">
    <property type="entry name" value="Arachidonate 5-lipoxygenase a"/>
    <property type="match status" value="1"/>
</dbReference>
<dbReference type="Gene3D" id="2.60.60.20">
    <property type="entry name" value="PLAT/LH2 domain"/>
    <property type="match status" value="1"/>
</dbReference>
<reference evidence="14 15" key="1">
    <citation type="submission" date="2020-10" db="EMBL/GenBank/DDBJ databases">
        <title>Pygocentrus nattereri (red-bellied piranha) genome, fPygNat1, primary haplotype.</title>
        <authorList>
            <person name="Myers G."/>
            <person name="Meyer A."/>
            <person name="Karagic N."/>
            <person name="Pippel M."/>
            <person name="Winkler S."/>
            <person name="Tracey A."/>
            <person name="Wood J."/>
            <person name="Formenti G."/>
            <person name="Howe K."/>
            <person name="Fedrigo O."/>
            <person name="Jarvis E.D."/>
        </authorList>
    </citation>
    <scope>NUCLEOTIDE SEQUENCE [LARGE SCALE GENOMIC DNA]</scope>
</reference>
<dbReference type="Gene3D" id="3.10.450.60">
    <property type="match status" value="1"/>
</dbReference>
<dbReference type="PROSITE" id="PS50095">
    <property type="entry name" value="PLAT"/>
    <property type="match status" value="1"/>
</dbReference>
<comment type="similarity">
    <text evidence="4">Belongs to the lipoxygenase family.</text>
</comment>
<evidence type="ECO:0000313" key="15">
    <source>
        <dbReference type="Proteomes" id="UP001501920"/>
    </source>
</evidence>
<reference evidence="14" key="2">
    <citation type="submission" date="2025-08" db="UniProtKB">
        <authorList>
            <consortium name="Ensembl"/>
        </authorList>
    </citation>
    <scope>IDENTIFICATION</scope>
</reference>
<evidence type="ECO:0000256" key="5">
    <source>
        <dbReference type="ARBA" id="ARBA00022490"/>
    </source>
</evidence>
<dbReference type="GO" id="GO:0046872">
    <property type="term" value="F:metal ion binding"/>
    <property type="evidence" value="ECO:0007669"/>
    <property type="project" value="UniProtKB-KW"/>
</dbReference>
<dbReference type="PROSITE" id="PS51393">
    <property type="entry name" value="LIPOXYGENASE_3"/>
    <property type="match status" value="1"/>
</dbReference>
<dbReference type="GeneTree" id="ENSGT00940000161510"/>
<evidence type="ECO:0000256" key="8">
    <source>
        <dbReference type="ARBA" id="ARBA00023002"/>
    </source>
</evidence>
<comment type="pathway">
    <text evidence="3">Lipid metabolism.</text>
</comment>
<dbReference type="PRINTS" id="PR00087">
    <property type="entry name" value="LIPOXYGENASE"/>
</dbReference>
<evidence type="ECO:0000256" key="10">
    <source>
        <dbReference type="ARBA" id="ARBA00023098"/>
    </source>
</evidence>
<dbReference type="Proteomes" id="UP001501920">
    <property type="component" value="Chromosome 5"/>
</dbReference>
<dbReference type="SUPFAM" id="SSF48484">
    <property type="entry name" value="Lipoxigenase"/>
    <property type="match status" value="1"/>
</dbReference>